<keyword evidence="2" id="KW-1134">Transmembrane beta strand</keyword>
<accession>A0A0F3QDS3</accession>
<dbReference type="EMBL" id="LAOI01000001">
    <property type="protein sequence ID" value="KJV90437.1"/>
    <property type="molecule type" value="Genomic_DNA"/>
</dbReference>
<evidence type="ECO:0000313" key="8">
    <source>
        <dbReference type="Proteomes" id="UP000033661"/>
    </source>
</evidence>
<feature type="coiled-coil region" evidence="5">
    <location>
        <begin position="331"/>
        <end position="374"/>
    </location>
</feature>
<dbReference type="PROSITE" id="PS51208">
    <property type="entry name" value="AUTOTRANSPORTER"/>
    <property type="match status" value="1"/>
</dbReference>
<dbReference type="InterPro" id="IPR006315">
    <property type="entry name" value="OM_autotransptr_brl_dom"/>
</dbReference>
<evidence type="ECO:0000256" key="3">
    <source>
        <dbReference type="ARBA" id="ARBA00022692"/>
    </source>
</evidence>
<organism evidence="7 8">
    <name type="scientific">Rickettsia bellii str. RML An4</name>
    <dbReference type="NCBI Taxonomy" id="1359193"/>
    <lineage>
        <taxon>Bacteria</taxon>
        <taxon>Pseudomonadati</taxon>
        <taxon>Pseudomonadota</taxon>
        <taxon>Alphaproteobacteria</taxon>
        <taxon>Rickettsiales</taxon>
        <taxon>Rickettsiaceae</taxon>
        <taxon>Rickettsieae</taxon>
        <taxon>Rickettsia</taxon>
        <taxon>belli group</taxon>
    </lineage>
</organism>
<dbReference type="Pfam" id="PF03797">
    <property type="entry name" value="Autotransporter"/>
    <property type="match status" value="1"/>
</dbReference>
<evidence type="ECO:0000313" key="7">
    <source>
        <dbReference type="EMBL" id="KJV90437.1"/>
    </source>
</evidence>
<sequence>MQLSKLLSIGITEEIGNDEKLRIRFLKDIIRNTNLSPTEKFNLTKQIAANNGIYEKDDKGNIIIDNTNLNNNIIGSTSYISNFNPNYKYIILYSTPTEILEKDLTSEIIDITKGFEKDSKGNSYRKFDETKLKQIEQERVYGLIKSKVESLIELAYGANIKYVDYYNSNIDDNSYEKYFTKYEKEVITKALGYKRAYEEKEELYKSEVNKLDRSILSEEEYIKKCQEILEKIGENGWESYKVSKPGSSNSKISYEEYEKLVINEAKKRAVIARFLMEDNNKINGKRLKIVKEDGSEEYIDNTEFNLIRAENNWDLTPENIPLSKVMNDANNLSENEKMKKLLARIEFLENNTNNLDIINEFEDAKRQLDELKSKKITGLFALNNNGENASISFDQDLIDILEILKEVPDFVSIIRAHPDLFPTVFNDPDTLAFLEKCSPEDYENIIIELSLLDSKSQDLESLIVKKQISEEVTLHNQVSSITNKPIHMGIHGRLLLPITGGDEEDAINRGVWISGLYEVSNQKAWRSIPKYQGRTSGVTIGMDTELSNSSDVIGIAYSRIESHFKYNKKFAKTALNGHLLSVYGLKELPKNFSLQAIASVGHNYIKNKATTANNIIGKYQNNNFNFEALLNYKYRINYNLYLIPNIGLKYDYSRSSGYKGNNFVQKLMIQKKSNRLLTTSLGSKVEFKSIKVLNDITLVPSLYGSIENHFYNKDTKVNAKAVLNNQIIEEKIIISKQPKFGYNIGGNVLLTKKNINVVFEYNHYAHKKYKSHQGLVKLKINL</sequence>
<keyword evidence="5" id="KW-0175">Coiled coil</keyword>
<dbReference type="InterPro" id="IPR005546">
    <property type="entry name" value="Autotransporte_beta"/>
</dbReference>
<keyword evidence="8" id="KW-1185">Reference proteome</keyword>
<keyword evidence="4" id="KW-0998">Cell outer membrane</keyword>
<protein>
    <submittedName>
        <fullName evidence="7">Outer membrane autotransporter barrel domain protein</fullName>
    </submittedName>
</protein>
<dbReference type="AlphaFoldDB" id="A0A0F3QDS3"/>
<dbReference type="SMART" id="SM00869">
    <property type="entry name" value="Autotransporter"/>
    <property type="match status" value="1"/>
</dbReference>
<comment type="caution">
    <text evidence="7">The sequence shown here is derived from an EMBL/GenBank/DDBJ whole genome shotgun (WGS) entry which is preliminary data.</text>
</comment>
<name>A0A0F3QDS3_RICBE</name>
<dbReference type="SUPFAM" id="SSF103515">
    <property type="entry name" value="Autotransporter"/>
    <property type="match status" value="1"/>
</dbReference>
<evidence type="ECO:0000259" key="6">
    <source>
        <dbReference type="PROSITE" id="PS51208"/>
    </source>
</evidence>
<dbReference type="InterPro" id="IPR036709">
    <property type="entry name" value="Autotransporte_beta_dom_sf"/>
</dbReference>
<keyword evidence="3" id="KW-0812">Transmembrane</keyword>
<dbReference type="Proteomes" id="UP000033661">
    <property type="component" value="Unassembled WGS sequence"/>
</dbReference>
<dbReference type="Gene3D" id="2.40.128.130">
    <property type="entry name" value="Autotransporter beta-domain"/>
    <property type="match status" value="1"/>
</dbReference>
<evidence type="ECO:0000256" key="5">
    <source>
        <dbReference type="SAM" id="Coils"/>
    </source>
</evidence>
<evidence type="ECO:0000256" key="4">
    <source>
        <dbReference type="ARBA" id="ARBA00023237"/>
    </source>
</evidence>
<keyword evidence="2" id="KW-0472">Membrane</keyword>
<dbReference type="GO" id="GO:0009279">
    <property type="term" value="C:cell outer membrane"/>
    <property type="evidence" value="ECO:0007669"/>
    <property type="project" value="UniProtKB-SubCell"/>
</dbReference>
<dbReference type="NCBIfam" id="TIGR01414">
    <property type="entry name" value="autotrans_barl"/>
    <property type="match status" value="1"/>
</dbReference>
<evidence type="ECO:0000256" key="2">
    <source>
        <dbReference type="ARBA" id="ARBA00022452"/>
    </source>
</evidence>
<comment type="subcellular location">
    <subcellularLocation>
        <location evidence="1">Cell outer membrane</location>
    </subcellularLocation>
</comment>
<gene>
    <name evidence="7" type="ORF">RBEAN4_1441</name>
</gene>
<proteinExistence type="predicted"/>
<evidence type="ECO:0000256" key="1">
    <source>
        <dbReference type="ARBA" id="ARBA00004442"/>
    </source>
</evidence>
<dbReference type="PATRIC" id="fig|1359193.3.peg.1398"/>
<feature type="domain" description="Autotransporter" evidence="6">
    <location>
        <begin position="504"/>
        <end position="782"/>
    </location>
</feature>
<reference evidence="7 8" key="1">
    <citation type="submission" date="2015-02" db="EMBL/GenBank/DDBJ databases">
        <title>Genome Sequencing of Rickettsiales.</title>
        <authorList>
            <person name="Daugherty S.C."/>
            <person name="Su Q."/>
            <person name="Abolude K."/>
            <person name="Beier-Sexton M."/>
            <person name="Carlyon J.A."/>
            <person name="Carter R."/>
            <person name="Day N.P."/>
            <person name="Dumler S.J."/>
            <person name="Dyachenko V."/>
            <person name="Godinez A."/>
            <person name="Kurtti T.J."/>
            <person name="Lichay M."/>
            <person name="Mullins K.E."/>
            <person name="Ott S."/>
            <person name="Pappas-Brown V."/>
            <person name="Paris D.H."/>
            <person name="Patel P."/>
            <person name="Richards A.L."/>
            <person name="Sadzewicz L."/>
            <person name="Sears K."/>
            <person name="Seidman D."/>
            <person name="Sengamalay N."/>
            <person name="Stenos J."/>
            <person name="Tallon L.J."/>
            <person name="Vincent G."/>
            <person name="Fraser C.M."/>
            <person name="Munderloh U."/>
            <person name="Dunning-Hotopp J.C."/>
        </authorList>
    </citation>
    <scope>NUCLEOTIDE SEQUENCE [LARGE SCALE GENOMIC DNA]</scope>
    <source>
        <strain evidence="7 8">RML An4</strain>
    </source>
</reference>